<dbReference type="GeneID" id="42364893"/>
<dbReference type="NCBIfam" id="NF038402">
    <property type="entry name" value="TroA_like"/>
    <property type="match status" value="1"/>
</dbReference>
<dbReference type="AlphaFoldDB" id="A0A5Q0UFN5"/>
<organism evidence="4 5">
    <name type="scientific">Candidatus Nanohalobium constans</name>
    <dbReference type="NCBI Taxonomy" id="2565781"/>
    <lineage>
        <taxon>Archaea</taxon>
        <taxon>Candidatus Nanohalarchaeota</taxon>
        <taxon>Candidatus Nanohalobia</taxon>
        <taxon>Candidatus Nanohalobiales</taxon>
        <taxon>Candidatus Nanohalobiaceae</taxon>
        <taxon>Candidatus Nanohalobium</taxon>
    </lineage>
</organism>
<evidence type="ECO:0000313" key="5">
    <source>
        <dbReference type="Proteomes" id="UP000377803"/>
    </source>
</evidence>
<dbReference type="InterPro" id="IPR054828">
    <property type="entry name" value="Vit_B12_bind_prot"/>
</dbReference>
<proteinExistence type="predicted"/>
<sequence>MNIVSLAPSNTEILYEIGAGDQVVATTSLCDYPEKAREKPSIGGWTNPKISRIHEFQPDLVIASDDLQDEAVEKIQSEGYPVLQVKPHSLEEVYESIEEIGEAVDRGEEAEELIREMKSELDGISLEGSPRIYCEEWMDPPMASGNWIPDLIEKIGGEYFIEEGRSQKFNFGELQDFDPEYIFMHICGAGENLNTAQLTERKDWEEIEAVEKNQVYIIDDNLLNRPGPRLVEGAKRIKEKVS</sequence>
<protein>
    <submittedName>
        <fullName evidence="4">Iron complex transport system substrate-binding protein</fullName>
    </submittedName>
</protein>
<dbReference type="PANTHER" id="PTHR42860:SF1">
    <property type="entry name" value="VITAMIN B12-BINDING PROTEIN"/>
    <property type="match status" value="1"/>
</dbReference>
<keyword evidence="5" id="KW-1185">Reference proteome</keyword>
<gene>
    <name evidence="4" type="ORF">LC1Nh_0508</name>
</gene>
<dbReference type="OrthoDB" id="9784at2157"/>
<dbReference type="CDD" id="cd01144">
    <property type="entry name" value="BtuF"/>
    <property type="match status" value="1"/>
</dbReference>
<dbReference type="KEGG" id="ncon:LC1Nh_0508"/>
<dbReference type="Proteomes" id="UP000377803">
    <property type="component" value="Chromosome"/>
</dbReference>
<keyword evidence="2" id="KW-0175">Coiled coil</keyword>
<dbReference type="RefSeq" id="WP_153550148.1">
    <property type="nucleotide sequence ID" value="NZ_CP040089.1"/>
</dbReference>
<evidence type="ECO:0000256" key="1">
    <source>
        <dbReference type="ARBA" id="ARBA00022729"/>
    </source>
</evidence>
<accession>A0A5Q0UFN5</accession>
<reference evidence="5" key="1">
    <citation type="submission" date="2019-05" db="EMBL/GenBank/DDBJ databases">
        <title>Candidatus Nanohalobium constans, a novel model system to study the DPANN nano-sized archaea: genomic and physiological characterization of a nanoarchaeon co-cultured with its chitinotrophic host.</title>
        <authorList>
            <person name="La Cono V."/>
            <person name="Arcadi E."/>
            <person name="Crisafi F."/>
            <person name="Denaro R."/>
            <person name="La Spada G."/>
            <person name="Messina E."/>
            <person name="Smedile F."/>
            <person name="Toshchakov S.V."/>
            <person name="Shevchenko M.A."/>
            <person name="Golyshin P.N."/>
            <person name="Golyshina O.V."/>
            <person name="Ferrer M."/>
            <person name="Rohde M."/>
            <person name="Mushegian A."/>
            <person name="Sorokin D.Y."/>
            <person name="Giuliano L."/>
            <person name="Yakimov M.M."/>
        </authorList>
    </citation>
    <scope>NUCLEOTIDE SEQUENCE [LARGE SCALE GENOMIC DNA]</scope>
    <source>
        <strain evidence="5">LC1Nh</strain>
    </source>
</reference>
<evidence type="ECO:0000313" key="4">
    <source>
        <dbReference type="EMBL" id="QGA80408.1"/>
    </source>
</evidence>
<feature type="domain" description="Fe/B12 periplasmic-binding" evidence="3">
    <location>
        <begin position="2"/>
        <end position="242"/>
    </location>
</feature>
<dbReference type="Gene3D" id="3.40.50.1980">
    <property type="entry name" value="Nitrogenase molybdenum iron protein domain"/>
    <property type="match status" value="2"/>
</dbReference>
<dbReference type="InterPro" id="IPR051030">
    <property type="entry name" value="Vitamin_B12-ABC_binding"/>
</dbReference>
<feature type="coiled-coil region" evidence="2">
    <location>
        <begin position="100"/>
        <end position="127"/>
    </location>
</feature>
<keyword evidence="1" id="KW-0732">Signal</keyword>
<dbReference type="Pfam" id="PF01497">
    <property type="entry name" value="Peripla_BP_2"/>
    <property type="match status" value="1"/>
</dbReference>
<dbReference type="PROSITE" id="PS50983">
    <property type="entry name" value="FE_B12_PBP"/>
    <property type="match status" value="1"/>
</dbReference>
<dbReference type="InterPro" id="IPR002491">
    <property type="entry name" value="ABC_transptr_periplasmic_BD"/>
</dbReference>
<evidence type="ECO:0000256" key="2">
    <source>
        <dbReference type="SAM" id="Coils"/>
    </source>
</evidence>
<evidence type="ECO:0000259" key="3">
    <source>
        <dbReference type="PROSITE" id="PS50983"/>
    </source>
</evidence>
<dbReference type="SUPFAM" id="SSF53807">
    <property type="entry name" value="Helical backbone' metal receptor"/>
    <property type="match status" value="1"/>
</dbReference>
<name>A0A5Q0UFN5_9ARCH</name>
<dbReference type="PANTHER" id="PTHR42860">
    <property type="entry name" value="VITAMIN B12-BINDING PROTEIN"/>
    <property type="match status" value="1"/>
</dbReference>
<dbReference type="EMBL" id="CP040089">
    <property type="protein sequence ID" value="QGA80408.1"/>
    <property type="molecule type" value="Genomic_DNA"/>
</dbReference>